<dbReference type="InterPro" id="IPR008978">
    <property type="entry name" value="HSP20-like_chaperone"/>
</dbReference>
<reference evidence="2" key="1">
    <citation type="journal article" date="2020" name="Microb. Genom.">
        <title>Genetic diversity of clinical and environmental Mucorales isolates obtained from an investigation of mucormycosis cases among solid organ transplant recipients.</title>
        <authorList>
            <person name="Nguyen M.H."/>
            <person name="Kaul D."/>
            <person name="Muto C."/>
            <person name="Cheng S.J."/>
            <person name="Richter R.A."/>
            <person name="Bruno V.M."/>
            <person name="Liu G."/>
            <person name="Beyhan S."/>
            <person name="Sundermann A.J."/>
            <person name="Mounaud S."/>
            <person name="Pasculle A.W."/>
            <person name="Nierman W.C."/>
            <person name="Driscoll E."/>
            <person name="Cumbie R."/>
            <person name="Clancy C.J."/>
            <person name="Dupont C.L."/>
        </authorList>
    </citation>
    <scope>NUCLEOTIDE SEQUENCE</scope>
    <source>
        <strain evidence="2">GL11</strain>
    </source>
</reference>
<name>A0A9P7BNN4_RHIOR</name>
<evidence type="ECO:0000313" key="3">
    <source>
        <dbReference type="Proteomes" id="UP000716291"/>
    </source>
</evidence>
<keyword evidence="3" id="KW-1185">Reference proteome</keyword>
<sequence length="132" mass="14948">MSVQFLENQLAIDEQHSKITEPSTIIWSQTLKSITLKIKSSEGNIQFSDDCISLYNSQNIISLPLFGRLQTDKCDTDQKTDSVTFSKEIAHLWPHLLAQQTELIQIYQRSTTLDTLDFDSVINGQGQKTGLE</sequence>
<dbReference type="InterPro" id="IPR007052">
    <property type="entry name" value="CS_dom"/>
</dbReference>
<dbReference type="OrthoDB" id="2233034at2759"/>
<accession>A0A9P7BNN4</accession>
<dbReference type="EMBL" id="JAANQT010002028">
    <property type="protein sequence ID" value="KAG1303324.1"/>
    <property type="molecule type" value="Genomic_DNA"/>
</dbReference>
<dbReference type="Proteomes" id="UP000716291">
    <property type="component" value="Unassembled WGS sequence"/>
</dbReference>
<dbReference type="PROSITE" id="PS51203">
    <property type="entry name" value="CS"/>
    <property type="match status" value="1"/>
</dbReference>
<organism evidence="2 3">
    <name type="scientific">Rhizopus oryzae</name>
    <name type="common">Mucormycosis agent</name>
    <name type="synonym">Rhizopus arrhizus var. delemar</name>
    <dbReference type="NCBI Taxonomy" id="64495"/>
    <lineage>
        <taxon>Eukaryota</taxon>
        <taxon>Fungi</taxon>
        <taxon>Fungi incertae sedis</taxon>
        <taxon>Mucoromycota</taxon>
        <taxon>Mucoromycotina</taxon>
        <taxon>Mucoromycetes</taxon>
        <taxon>Mucorales</taxon>
        <taxon>Mucorineae</taxon>
        <taxon>Rhizopodaceae</taxon>
        <taxon>Rhizopus</taxon>
    </lineage>
</organism>
<proteinExistence type="predicted"/>
<gene>
    <name evidence="2" type="ORF">G6F64_010169</name>
</gene>
<protein>
    <recommendedName>
        <fullName evidence="1">CS domain-containing protein</fullName>
    </recommendedName>
</protein>
<feature type="domain" description="CS" evidence="1">
    <location>
        <begin position="20"/>
        <end position="97"/>
    </location>
</feature>
<dbReference type="AlphaFoldDB" id="A0A9P7BNN4"/>
<evidence type="ECO:0000259" key="1">
    <source>
        <dbReference type="PROSITE" id="PS51203"/>
    </source>
</evidence>
<evidence type="ECO:0000313" key="2">
    <source>
        <dbReference type="EMBL" id="KAG1303324.1"/>
    </source>
</evidence>
<dbReference type="SUPFAM" id="SSF49764">
    <property type="entry name" value="HSP20-like chaperones"/>
    <property type="match status" value="1"/>
</dbReference>
<comment type="caution">
    <text evidence="2">The sequence shown here is derived from an EMBL/GenBank/DDBJ whole genome shotgun (WGS) entry which is preliminary data.</text>
</comment>